<dbReference type="Proteomes" id="UP000183253">
    <property type="component" value="Unassembled WGS sequence"/>
</dbReference>
<reference evidence="3 4" key="1">
    <citation type="submission" date="2016-10" db="EMBL/GenBank/DDBJ databases">
        <authorList>
            <person name="de Groot N.N."/>
        </authorList>
    </citation>
    <scope>NUCLEOTIDE SEQUENCE [LARGE SCALE GENOMIC DNA]</scope>
    <source>
        <strain evidence="3 4">DSM 25383</strain>
    </source>
</reference>
<evidence type="ECO:0000313" key="3">
    <source>
        <dbReference type="EMBL" id="SEA86889.1"/>
    </source>
</evidence>
<dbReference type="Gene3D" id="2.60.120.1440">
    <property type="match status" value="1"/>
</dbReference>
<gene>
    <name evidence="3" type="ORF">SAMN05444145_10814</name>
</gene>
<feature type="domain" description="Protein FecR C-terminal" evidence="2">
    <location>
        <begin position="267"/>
        <end position="325"/>
    </location>
</feature>
<dbReference type="STRING" id="1033731.SAMN05444145_10814"/>
<evidence type="ECO:0000259" key="1">
    <source>
        <dbReference type="Pfam" id="PF04773"/>
    </source>
</evidence>
<organism evidence="3 4">
    <name type="scientific">Alistipes timonensis JC136</name>
    <dbReference type="NCBI Taxonomy" id="1033731"/>
    <lineage>
        <taxon>Bacteria</taxon>
        <taxon>Pseudomonadati</taxon>
        <taxon>Bacteroidota</taxon>
        <taxon>Bacteroidia</taxon>
        <taxon>Bacteroidales</taxon>
        <taxon>Rikenellaceae</taxon>
        <taxon>Alistipes</taxon>
    </lineage>
</organism>
<evidence type="ECO:0000313" key="4">
    <source>
        <dbReference type="Proteomes" id="UP000183253"/>
    </source>
</evidence>
<proteinExistence type="predicted"/>
<dbReference type="RefSeq" id="WP_074712093.1">
    <property type="nucleotide sequence ID" value="NZ_FNRI01000008.1"/>
</dbReference>
<accession>A0A1H4EPV6</accession>
<dbReference type="PANTHER" id="PTHR30273">
    <property type="entry name" value="PERIPLASMIC SIGNAL SENSOR AND SIGMA FACTOR ACTIVATOR FECR-RELATED"/>
    <property type="match status" value="1"/>
</dbReference>
<feature type="domain" description="FecR protein" evidence="1">
    <location>
        <begin position="126"/>
        <end position="218"/>
    </location>
</feature>
<dbReference type="Pfam" id="PF16344">
    <property type="entry name" value="FecR_C"/>
    <property type="match status" value="1"/>
</dbReference>
<dbReference type="InterPro" id="IPR032508">
    <property type="entry name" value="FecR_C"/>
</dbReference>
<evidence type="ECO:0000259" key="2">
    <source>
        <dbReference type="Pfam" id="PF16344"/>
    </source>
</evidence>
<protein>
    <submittedName>
        <fullName evidence="3">FecR family protein</fullName>
    </submittedName>
</protein>
<dbReference type="Pfam" id="PF04773">
    <property type="entry name" value="FecR"/>
    <property type="match status" value="1"/>
</dbReference>
<dbReference type="AlphaFoldDB" id="A0A1H4EPV6"/>
<sequence length="340" mass="39554">MDTKKNLSREQLLAYMQDACTAEQAQQIRMWLRERLNDPALDQLFSDLLDAVEIEYDPEGKERIRRRLDSIISVCPALNSPPRKNRARWRRWPLRIVEYAAVIAAVALAFHYRHEANTPRQWVEVYAGMGERREIVLPDSTHVWLNAGTKLIYPKEFNRAIRQVYLSGEMFADVKHDEDRPFIVSADRLEVKVLGTQFNLKSYQEDVKSEVSLVRGKVSVDIKASKMNGKLILTAGDILRFNKTDNHIDFLNFDPDSYANWIDNDNFFFVEQTLGDIVADLRRHFAVDIIITDKALRGETYYASFVNNESLDEIFEALNKDRLFSVRREAEVYYLSPPLK</sequence>
<dbReference type="OrthoDB" id="1096949at2"/>
<keyword evidence="4" id="KW-1185">Reference proteome</keyword>
<dbReference type="FunFam" id="2.60.120.1440:FF:000001">
    <property type="entry name" value="Putative anti-sigma factor"/>
    <property type="match status" value="1"/>
</dbReference>
<dbReference type="PIRSF" id="PIRSF018266">
    <property type="entry name" value="FecR"/>
    <property type="match status" value="1"/>
</dbReference>
<dbReference type="EMBL" id="FNRI01000008">
    <property type="protein sequence ID" value="SEA86889.1"/>
    <property type="molecule type" value="Genomic_DNA"/>
</dbReference>
<dbReference type="Gene3D" id="3.55.50.30">
    <property type="match status" value="1"/>
</dbReference>
<dbReference type="InterPro" id="IPR006860">
    <property type="entry name" value="FecR"/>
</dbReference>
<dbReference type="PANTHER" id="PTHR30273:SF2">
    <property type="entry name" value="PROTEIN FECR"/>
    <property type="match status" value="1"/>
</dbReference>
<dbReference type="InterPro" id="IPR012373">
    <property type="entry name" value="Ferrdict_sens_TM"/>
</dbReference>
<name>A0A1H4EPV6_9BACT</name>
<dbReference type="GO" id="GO:0016989">
    <property type="term" value="F:sigma factor antagonist activity"/>
    <property type="evidence" value="ECO:0007669"/>
    <property type="project" value="TreeGrafter"/>
</dbReference>